<dbReference type="PROSITE" id="PS51257">
    <property type="entry name" value="PROKAR_LIPOPROTEIN"/>
    <property type="match status" value="1"/>
</dbReference>
<dbReference type="InterPro" id="IPR044058">
    <property type="entry name" value="Lipoprotein_23"/>
</dbReference>
<feature type="compositionally biased region" description="Low complexity" evidence="1">
    <location>
        <begin position="30"/>
        <end position="50"/>
    </location>
</feature>
<evidence type="ECO:0000256" key="1">
    <source>
        <dbReference type="SAM" id="MobiDB-lite"/>
    </source>
</evidence>
<accession>A0ABN1T4B2</accession>
<feature type="signal peptide" evidence="2">
    <location>
        <begin position="1"/>
        <end position="33"/>
    </location>
</feature>
<feature type="chain" id="PRO_5046103216" description="Lipoprotein" evidence="2">
    <location>
        <begin position="34"/>
        <end position="239"/>
    </location>
</feature>
<dbReference type="Pfam" id="PF18966">
    <property type="entry name" value="Lipoprotein_23"/>
    <property type="match status" value="1"/>
</dbReference>
<sequence length="239" mass="24188">MVGTRAGTAWRVTAAVVALLGGMLTACSGPSESADDAAPAAGASATATGEATGGATGEATGEATSGATAARSGGSVGARGSACVLPVTFDIAADWKAKAVDRPAGDSSAEEITDALLRQGPVTAACEIDAKPAGHIGFLRVWTGDPDTGDARTVLRAFVAAEGSVSKETYRPFRAGGLEGVEAEYVRTGELLDEPKQEHALAVSTPKGPVVLHLGGLDTEEHRQMLPAYELAKRTLRTT</sequence>
<name>A0ABN1T4B2_9ACTN</name>
<proteinExistence type="predicted"/>
<evidence type="ECO:0000256" key="2">
    <source>
        <dbReference type="SAM" id="SignalP"/>
    </source>
</evidence>
<organism evidence="3 4">
    <name type="scientific">Streptomyces thermogriseus</name>
    <dbReference type="NCBI Taxonomy" id="75292"/>
    <lineage>
        <taxon>Bacteria</taxon>
        <taxon>Bacillati</taxon>
        <taxon>Actinomycetota</taxon>
        <taxon>Actinomycetes</taxon>
        <taxon>Kitasatosporales</taxon>
        <taxon>Streptomycetaceae</taxon>
        <taxon>Streptomyces</taxon>
    </lineage>
</organism>
<feature type="region of interest" description="Disordered" evidence="1">
    <location>
        <begin position="30"/>
        <end position="78"/>
    </location>
</feature>
<gene>
    <name evidence="3" type="ORF">GCM10009564_45640</name>
</gene>
<keyword evidence="2" id="KW-0732">Signal</keyword>
<keyword evidence="4" id="KW-1185">Reference proteome</keyword>
<evidence type="ECO:0000313" key="3">
    <source>
        <dbReference type="EMBL" id="GAA1014850.1"/>
    </source>
</evidence>
<evidence type="ECO:0008006" key="5">
    <source>
        <dbReference type="Google" id="ProtNLM"/>
    </source>
</evidence>
<reference evidence="3 4" key="1">
    <citation type="journal article" date="2019" name="Int. J. Syst. Evol. Microbiol.">
        <title>The Global Catalogue of Microorganisms (GCM) 10K type strain sequencing project: providing services to taxonomists for standard genome sequencing and annotation.</title>
        <authorList>
            <consortium name="The Broad Institute Genomics Platform"/>
            <consortium name="The Broad Institute Genome Sequencing Center for Infectious Disease"/>
            <person name="Wu L."/>
            <person name="Ma J."/>
        </authorList>
    </citation>
    <scope>NUCLEOTIDE SEQUENCE [LARGE SCALE GENOMIC DNA]</scope>
    <source>
        <strain evidence="3 4">JCM 11269</strain>
    </source>
</reference>
<dbReference type="EMBL" id="BAAAHU010000058">
    <property type="protein sequence ID" value="GAA1014850.1"/>
    <property type="molecule type" value="Genomic_DNA"/>
</dbReference>
<dbReference type="Proteomes" id="UP001501072">
    <property type="component" value="Unassembled WGS sequence"/>
</dbReference>
<protein>
    <recommendedName>
        <fullName evidence="5">Lipoprotein</fullName>
    </recommendedName>
</protein>
<evidence type="ECO:0000313" key="4">
    <source>
        <dbReference type="Proteomes" id="UP001501072"/>
    </source>
</evidence>
<comment type="caution">
    <text evidence="3">The sequence shown here is derived from an EMBL/GenBank/DDBJ whole genome shotgun (WGS) entry which is preliminary data.</text>
</comment>
<feature type="compositionally biased region" description="Low complexity" evidence="1">
    <location>
        <begin position="57"/>
        <end position="78"/>
    </location>
</feature>